<dbReference type="Proteomes" id="UP000684084">
    <property type="component" value="Unassembled WGS sequence"/>
</dbReference>
<protein>
    <submittedName>
        <fullName evidence="2">Uncharacterized protein</fullName>
    </submittedName>
</protein>
<reference evidence="2" key="1">
    <citation type="submission" date="2020-05" db="EMBL/GenBank/DDBJ databases">
        <authorList>
            <person name="Rincon C."/>
            <person name="Sanders R I."/>
            <person name="Robbins C."/>
            <person name="Chaturvedi A."/>
        </authorList>
    </citation>
    <scope>NUCLEOTIDE SEQUENCE</scope>
    <source>
        <strain evidence="2">CHB12</strain>
    </source>
</reference>
<dbReference type="EMBL" id="CAGKOT010000005">
    <property type="protein sequence ID" value="CAB5344394.1"/>
    <property type="molecule type" value="Genomic_DNA"/>
</dbReference>
<feature type="compositionally biased region" description="Basic and acidic residues" evidence="1">
    <location>
        <begin position="41"/>
        <end position="54"/>
    </location>
</feature>
<sequence length="67" mass="7825">MQEIIILEFIIQELKEVLKEVELIIEDSNIDEEEATMQTDFEEKNTKHSEKEFSEEAYGAESSEKEG</sequence>
<evidence type="ECO:0000256" key="1">
    <source>
        <dbReference type="SAM" id="MobiDB-lite"/>
    </source>
</evidence>
<evidence type="ECO:0000313" key="2">
    <source>
        <dbReference type="EMBL" id="CAB5344394.1"/>
    </source>
</evidence>
<organism evidence="2 3">
    <name type="scientific">Rhizophagus irregularis</name>
    <dbReference type="NCBI Taxonomy" id="588596"/>
    <lineage>
        <taxon>Eukaryota</taxon>
        <taxon>Fungi</taxon>
        <taxon>Fungi incertae sedis</taxon>
        <taxon>Mucoromycota</taxon>
        <taxon>Glomeromycotina</taxon>
        <taxon>Glomeromycetes</taxon>
        <taxon>Glomerales</taxon>
        <taxon>Glomeraceae</taxon>
        <taxon>Rhizophagus</taxon>
    </lineage>
</organism>
<comment type="caution">
    <text evidence="2">The sequence shown here is derived from an EMBL/GenBank/DDBJ whole genome shotgun (WGS) entry which is preliminary data.</text>
</comment>
<proteinExistence type="predicted"/>
<feature type="region of interest" description="Disordered" evidence="1">
    <location>
        <begin position="32"/>
        <end position="67"/>
    </location>
</feature>
<accession>A0A915YVG0</accession>
<gene>
    <name evidence="2" type="ORF">CHRIB12_LOCUS3954</name>
</gene>
<dbReference type="OrthoDB" id="2430885at2759"/>
<evidence type="ECO:0000313" key="3">
    <source>
        <dbReference type="Proteomes" id="UP000684084"/>
    </source>
</evidence>
<dbReference type="AlphaFoldDB" id="A0A915YVG0"/>
<name>A0A915YVG0_9GLOM</name>